<feature type="compositionally biased region" description="Low complexity" evidence="6">
    <location>
        <begin position="143"/>
        <end position="152"/>
    </location>
</feature>
<dbReference type="SUPFAM" id="SSF57667">
    <property type="entry name" value="beta-beta-alpha zinc fingers"/>
    <property type="match status" value="3"/>
</dbReference>
<dbReference type="GO" id="GO:0005634">
    <property type="term" value="C:nucleus"/>
    <property type="evidence" value="ECO:0007669"/>
    <property type="project" value="TreeGrafter"/>
</dbReference>
<dbReference type="SMART" id="SM00355">
    <property type="entry name" value="ZnF_C2H2"/>
    <property type="match status" value="11"/>
</dbReference>
<evidence type="ECO:0000256" key="4">
    <source>
        <dbReference type="ARBA" id="ARBA00022833"/>
    </source>
</evidence>
<accession>A0A9N9MN14</accession>
<feature type="region of interest" description="Disordered" evidence="6">
    <location>
        <begin position="1"/>
        <end position="24"/>
    </location>
</feature>
<evidence type="ECO:0000256" key="1">
    <source>
        <dbReference type="ARBA" id="ARBA00022723"/>
    </source>
</evidence>
<gene>
    <name evidence="8" type="ORF">CEUTPL_LOCUS8584</name>
</gene>
<protein>
    <recommendedName>
        <fullName evidence="7">C2H2-type domain-containing protein</fullName>
    </recommendedName>
</protein>
<evidence type="ECO:0000259" key="7">
    <source>
        <dbReference type="PROSITE" id="PS50157"/>
    </source>
</evidence>
<sequence length="642" mass="73185">MKIVQMAGTTNRSHNSSSSSSDPIWATDVELLPSEECLPIIGSCQVTSILQNLDSTHNDQNLQNMDLIILNPSDYKLPLEAPLNLHTSSYIVLKDSSVTLEACSNANSTTQQHEKQSNNTKNYTMEDPKNLEPTDLSLNIADTSNSSNTSSNLISPNPKHYDKESFEDMLYFVCNLCPFLCTKETQITEHLESVHKNKTVSKLVQMKCPACANIFYHRASLKSHLLHDHCVANNDLNLIVQAVMFYSNKENKKEENKKLNNDAKALKNKDKVVVEKTAGKAVESNSSKNNVTQCKSQNKDVIDLIKPVNSDSIETLPGSSTQQINELETVVANPEPVPEKIPLPQVDITTNNSEELITNLMKKSDALVKYMNSQKCPFAFCKVLMSDSKKMDYHIESHCYEGFKCVECQEIFMSWKTLMTHLWRSHKVDMELFGCDKCDYKTPSLSKLNTVHKLIHSNVKAFQCDICEKMFKNQKQVRNHRRIHRQNVVKETETCELCPRTFTDKRSLRSHMDSVHKKLKPFLCNYCDYKGSCKTSLKMHIRCHTGEKPFSCDQCEYVTADHNSLRRHKLRHTGHKPYKCSYCSYACIQSSTYKVHLKTKHPGLEKDHMFSCSLCQFRTVNKELFNSHSHSVSLQEQKVVGS</sequence>
<dbReference type="Pfam" id="PF13894">
    <property type="entry name" value="zf-C2H2_4"/>
    <property type="match status" value="1"/>
</dbReference>
<reference evidence="8" key="1">
    <citation type="submission" date="2022-01" db="EMBL/GenBank/DDBJ databases">
        <authorList>
            <person name="King R."/>
        </authorList>
    </citation>
    <scope>NUCLEOTIDE SEQUENCE</scope>
</reference>
<evidence type="ECO:0000256" key="6">
    <source>
        <dbReference type="SAM" id="MobiDB-lite"/>
    </source>
</evidence>
<dbReference type="GO" id="GO:0000981">
    <property type="term" value="F:DNA-binding transcription factor activity, RNA polymerase II-specific"/>
    <property type="evidence" value="ECO:0007669"/>
    <property type="project" value="TreeGrafter"/>
</dbReference>
<evidence type="ECO:0000313" key="9">
    <source>
        <dbReference type="Proteomes" id="UP001152799"/>
    </source>
</evidence>
<dbReference type="InterPro" id="IPR013087">
    <property type="entry name" value="Znf_C2H2_type"/>
</dbReference>
<dbReference type="Proteomes" id="UP001152799">
    <property type="component" value="Chromosome 4"/>
</dbReference>
<dbReference type="EMBL" id="OU892280">
    <property type="protein sequence ID" value="CAG9768033.1"/>
    <property type="molecule type" value="Genomic_DNA"/>
</dbReference>
<evidence type="ECO:0000256" key="2">
    <source>
        <dbReference type="ARBA" id="ARBA00022737"/>
    </source>
</evidence>
<keyword evidence="9" id="KW-1185">Reference proteome</keyword>
<dbReference type="FunFam" id="3.30.160.60:FF:000446">
    <property type="entry name" value="Zinc finger protein"/>
    <property type="match status" value="1"/>
</dbReference>
<evidence type="ECO:0000256" key="5">
    <source>
        <dbReference type="PROSITE-ProRule" id="PRU00042"/>
    </source>
</evidence>
<dbReference type="PANTHER" id="PTHR24379">
    <property type="entry name" value="KRAB AND ZINC FINGER DOMAIN-CONTAINING"/>
    <property type="match status" value="1"/>
</dbReference>
<dbReference type="PROSITE" id="PS50157">
    <property type="entry name" value="ZINC_FINGER_C2H2_2"/>
    <property type="match status" value="6"/>
</dbReference>
<feature type="domain" description="C2H2-type" evidence="7">
    <location>
        <begin position="578"/>
        <end position="606"/>
    </location>
</feature>
<feature type="region of interest" description="Disordered" evidence="6">
    <location>
        <begin position="105"/>
        <end position="157"/>
    </location>
</feature>
<name>A0A9N9MN14_9CUCU</name>
<dbReference type="FunFam" id="3.30.160.60:FF:000882">
    <property type="entry name" value="Predicted gene, 21060"/>
    <property type="match status" value="1"/>
</dbReference>
<dbReference type="OrthoDB" id="5876240at2759"/>
<feature type="compositionally biased region" description="Polar residues" evidence="6">
    <location>
        <begin position="105"/>
        <end position="123"/>
    </location>
</feature>
<proteinExistence type="predicted"/>
<dbReference type="AlphaFoldDB" id="A0A9N9MN14"/>
<feature type="domain" description="C2H2-type" evidence="7">
    <location>
        <begin position="493"/>
        <end position="521"/>
    </location>
</feature>
<dbReference type="PANTHER" id="PTHR24379:SF127">
    <property type="entry name" value="BLOODY FINGERS-RELATED"/>
    <property type="match status" value="1"/>
</dbReference>
<feature type="domain" description="C2H2-type" evidence="7">
    <location>
        <begin position="550"/>
        <end position="577"/>
    </location>
</feature>
<keyword evidence="4" id="KW-0862">Zinc</keyword>
<dbReference type="GO" id="GO:0008270">
    <property type="term" value="F:zinc ion binding"/>
    <property type="evidence" value="ECO:0007669"/>
    <property type="project" value="UniProtKB-KW"/>
</dbReference>
<feature type="domain" description="C2H2-type" evidence="7">
    <location>
        <begin position="522"/>
        <end position="549"/>
    </location>
</feature>
<evidence type="ECO:0000313" key="8">
    <source>
        <dbReference type="EMBL" id="CAG9768033.1"/>
    </source>
</evidence>
<dbReference type="PROSITE" id="PS00028">
    <property type="entry name" value="ZINC_FINGER_C2H2_1"/>
    <property type="match status" value="6"/>
</dbReference>
<dbReference type="GO" id="GO:0000977">
    <property type="term" value="F:RNA polymerase II transcription regulatory region sequence-specific DNA binding"/>
    <property type="evidence" value="ECO:0007669"/>
    <property type="project" value="TreeGrafter"/>
</dbReference>
<keyword evidence="1" id="KW-0479">Metal-binding</keyword>
<dbReference type="Pfam" id="PF00096">
    <property type="entry name" value="zf-C2H2"/>
    <property type="match status" value="1"/>
</dbReference>
<keyword evidence="3 5" id="KW-0863">Zinc-finger</keyword>
<evidence type="ECO:0000256" key="3">
    <source>
        <dbReference type="ARBA" id="ARBA00022771"/>
    </source>
</evidence>
<feature type="domain" description="C2H2-type" evidence="7">
    <location>
        <begin position="462"/>
        <end position="484"/>
    </location>
</feature>
<feature type="domain" description="C2H2-type" evidence="7">
    <location>
        <begin position="403"/>
        <end position="431"/>
    </location>
</feature>
<keyword evidence="2" id="KW-0677">Repeat</keyword>
<dbReference type="Gene3D" id="3.30.160.60">
    <property type="entry name" value="Classic Zinc Finger"/>
    <property type="match status" value="6"/>
</dbReference>
<organism evidence="8 9">
    <name type="scientific">Ceutorhynchus assimilis</name>
    <name type="common">cabbage seed weevil</name>
    <dbReference type="NCBI Taxonomy" id="467358"/>
    <lineage>
        <taxon>Eukaryota</taxon>
        <taxon>Metazoa</taxon>
        <taxon>Ecdysozoa</taxon>
        <taxon>Arthropoda</taxon>
        <taxon>Hexapoda</taxon>
        <taxon>Insecta</taxon>
        <taxon>Pterygota</taxon>
        <taxon>Neoptera</taxon>
        <taxon>Endopterygota</taxon>
        <taxon>Coleoptera</taxon>
        <taxon>Polyphaga</taxon>
        <taxon>Cucujiformia</taxon>
        <taxon>Curculionidae</taxon>
        <taxon>Ceutorhynchinae</taxon>
        <taxon>Ceutorhynchus</taxon>
    </lineage>
</organism>
<dbReference type="InterPro" id="IPR036236">
    <property type="entry name" value="Znf_C2H2_sf"/>
</dbReference>